<dbReference type="PANTHER" id="PTHR40277">
    <property type="entry name" value="BLL5419 PROTEIN"/>
    <property type="match status" value="1"/>
</dbReference>
<evidence type="ECO:0000256" key="6">
    <source>
        <dbReference type="SAM" id="Phobius"/>
    </source>
</evidence>
<feature type="transmembrane region" description="Helical" evidence="6">
    <location>
        <begin position="161"/>
        <end position="182"/>
    </location>
</feature>
<comment type="subcellular location">
    <subcellularLocation>
        <location evidence="1">Cell membrane</location>
        <topology evidence="1">Multi-pass membrane protein</topology>
    </subcellularLocation>
</comment>
<proteinExistence type="predicted"/>
<dbReference type="NCBIfam" id="TIGR00374">
    <property type="entry name" value="flippase-like domain"/>
    <property type="match status" value="1"/>
</dbReference>
<evidence type="ECO:0000256" key="1">
    <source>
        <dbReference type="ARBA" id="ARBA00004651"/>
    </source>
</evidence>
<feature type="transmembrane region" description="Helical" evidence="6">
    <location>
        <begin position="135"/>
        <end position="154"/>
    </location>
</feature>
<accession>A0A0C1MRF7</accession>
<evidence type="ECO:0000256" key="5">
    <source>
        <dbReference type="ARBA" id="ARBA00023136"/>
    </source>
</evidence>
<evidence type="ECO:0000256" key="2">
    <source>
        <dbReference type="ARBA" id="ARBA00022475"/>
    </source>
</evidence>
<feature type="transmembrane region" description="Helical" evidence="6">
    <location>
        <begin position="226"/>
        <end position="247"/>
    </location>
</feature>
<evidence type="ECO:0008006" key="9">
    <source>
        <dbReference type="Google" id="ProtNLM"/>
    </source>
</evidence>
<reference evidence="7 8" key="1">
    <citation type="submission" date="2014-11" db="EMBL/GenBank/DDBJ databases">
        <title>A Rickettsiales Symbiont of Amoebae With Ancient Features.</title>
        <authorList>
            <person name="Schulz F."/>
            <person name="Martijn J."/>
            <person name="Wascher F."/>
            <person name="Kostanjsek R."/>
            <person name="Ettema T.J."/>
            <person name="Horn M."/>
        </authorList>
    </citation>
    <scope>NUCLEOTIDE SEQUENCE [LARGE SCALE GENOMIC DNA]</scope>
    <source>
        <strain evidence="7 8">UWC36</strain>
    </source>
</reference>
<keyword evidence="8" id="KW-1185">Reference proteome</keyword>
<dbReference type="PATRIC" id="fig|86105.3.peg.1549"/>
<dbReference type="PANTHER" id="PTHR40277:SF1">
    <property type="entry name" value="BLL5419 PROTEIN"/>
    <property type="match status" value="1"/>
</dbReference>
<keyword evidence="3 6" id="KW-0812">Transmembrane</keyword>
<feature type="transmembrane region" description="Helical" evidence="6">
    <location>
        <begin position="12"/>
        <end position="31"/>
    </location>
</feature>
<feature type="transmembrane region" description="Helical" evidence="6">
    <location>
        <begin position="76"/>
        <end position="98"/>
    </location>
</feature>
<organism evidence="7 8">
    <name type="scientific">Candidatus Jidaibacter acanthamoebae</name>
    <dbReference type="NCBI Taxonomy" id="86105"/>
    <lineage>
        <taxon>Bacteria</taxon>
        <taxon>Pseudomonadati</taxon>
        <taxon>Pseudomonadota</taxon>
        <taxon>Alphaproteobacteria</taxon>
        <taxon>Rickettsiales</taxon>
        <taxon>Candidatus Midichloriaceae</taxon>
        <taxon>Candidatus Jidaibacter</taxon>
    </lineage>
</organism>
<evidence type="ECO:0000313" key="7">
    <source>
        <dbReference type="EMBL" id="KIE04617.1"/>
    </source>
</evidence>
<keyword evidence="2" id="KW-1003">Cell membrane</keyword>
<dbReference type="GO" id="GO:0005886">
    <property type="term" value="C:plasma membrane"/>
    <property type="evidence" value="ECO:0007669"/>
    <property type="project" value="UniProtKB-SubCell"/>
</dbReference>
<evidence type="ECO:0000256" key="3">
    <source>
        <dbReference type="ARBA" id="ARBA00022692"/>
    </source>
</evidence>
<dbReference type="RefSeq" id="WP_039458102.1">
    <property type="nucleotide sequence ID" value="NZ_JSWE01000176.1"/>
</dbReference>
<name>A0A0C1MRF7_9RICK</name>
<dbReference type="Proteomes" id="UP000031258">
    <property type="component" value="Unassembled WGS sequence"/>
</dbReference>
<keyword evidence="5 6" id="KW-0472">Membrane</keyword>
<dbReference type="OrthoDB" id="9788795at2"/>
<dbReference type="AlphaFoldDB" id="A0A0C1MRF7"/>
<dbReference type="STRING" id="86105.NF27_HE00060"/>
<dbReference type="EMBL" id="JSWE01000176">
    <property type="protein sequence ID" value="KIE04617.1"/>
    <property type="molecule type" value="Genomic_DNA"/>
</dbReference>
<protein>
    <recommendedName>
        <fullName evidence="9">Flippase-like domain-containing protein</fullName>
    </recommendedName>
</protein>
<evidence type="ECO:0000256" key="4">
    <source>
        <dbReference type="ARBA" id="ARBA00022989"/>
    </source>
</evidence>
<feature type="transmembrane region" description="Helical" evidence="6">
    <location>
        <begin position="43"/>
        <end position="64"/>
    </location>
</feature>
<gene>
    <name evidence="7" type="ORF">NF27_HE00060</name>
</gene>
<feature type="transmembrane region" description="Helical" evidence="6">
    <location>
        <begin position="194"/>
        <end position="214"/>
    </location>
</feature>
<evidence type="ECO:0000313" key="8">
    <source>
        <dbReference type="Proteomes" id="UP000031258"/>
    </source>
</evidence>
<dbReference type="InterPro" id="IPR022791">
    <property type="entry name" value="L-PG_synthase/AglD"/>
</dbReference>
<keyword evidence="4 6" id="KW-1133">Transmembrane helix</keyword>
<dbReference type="Pfam" id="PF03706">
    <property type="entry name" value="LPG_synthase_TM"/>
    <property type="match status" value="1"/>
</dbReference>
<feature type="transmembrane region" description="Helical" evidence="6">
    <location>
        <begin position="267"/>
        <end position="290"/>
    </location>
</feature>
<sequence>MLKILLSTDFKKYFIGAIKVSFCIIAFYLVFNKLDISKLFIYLKNADVALLVGAIIASHLSLILSSLRSKFYFKQYGLTLPVTFTVSLYYLGTFYNILLPGGIGGDGYKVYLLSKLEKFPKLSSLRIILYERVNGFYILVLFGLILVLFSDFLHKIPYLKLLTWLCIILITPCYLLGAKYILRDNIGTALRAAIFSFFVQLFQVVMVLLIILALNKGLSYNQIINFTVLFIVASIVAILPISIGGAGLRELTFLYGIGVVNPELEEIGVTIALVAFAIYIITSLPGAYFITNIEKTYNRI</sequence>
<comment type="caution">
    <text evidence="7">The sequence shown here is derived from an EMBL/GenBank/DDBJ whole genome shotgun (WGS) entry which is preliminary data.</text>
</comment>